<dbReference type="InterPro" id="IPR002938">
    <property type="entry name" value="FAD-bd"/>
</dbReference>
<dbReference type="PANTHER" id="PTHR46972">
    <property type="entry name" value="MONOOXYGENASE ASQM-RELATED"/>
    <property type="match status" value="1"/>
</dbReference>
<dbReference type="EMBL" id="JBBXJM010000006">
    <property type="protein sequence ID" value="KAL1406466.1"/>
    <property type="molecule type" value="Genomic_DNA"/>
</dbReference>
<keyword evidence="5" id="KW-1133">Transmembrane helix</keyword>
<proteinExistence type="predicted"/>
<feature type="domain" description="FAD-binding" evidence="6">
    <location>
        <begin position="11"/>
        <end position="355"/>
    </location>
</feature>
<keyword evidence="1" id="KW-0285">Flavoprotein</keyword>
<evidence type="ECO:0000256" key="3">
    <source>
        <dbReference type="ARBA" id="ARBA00023002"/>
    </source>
</evidence>
<dbReference type="Proteomes" id="UP001565368">
    <property type="component" value="Unassembled WGS sequence"/>
</dbReference>
<dbReference type="PANTHER" id="PTHR46972:SF1">
    <property type="entry name" value="FAD DEPENDENT OXIDOREDUCTASE DOMAIN-CONTAINING PROTEIN"/>
    <property type="match status" value="1"/>
</dbReference>
<dbReference type="PRINTS" id="PR00420">
    <property type="entry name" value="RNGMNOXGNASE"/>
</dbReference>
<comment type="caution">
    <text evidence="7">The sequence shown here is derived from an EMBL/GenBank/DDBJ whole genome shotgun (WGS) entry which is preliminary data.</text>
</comment>
<evidence type="ECO:0000313" key="8">
    <source>
        <dbReference type="Proteomes" id="UP001565368"/>
    </source>
</evidence>
<keyword evidence="3" id="KW-0560">Oxidoreductase</keyword>
<keyword evidence="8" id="KW-1185">Reference proteome</keyword>
<keyword evidence="5" id="KW-0812">Transmembrane</keyword>
<evidence type="ECO:0000259" key="6">
    <source>
        <dbReference type="Pfam" id="PF01494"/>
    </source>
</evidence>
<evidence type="ECO:0000256" key="1">
    <source>
        <dbReference type="ARBA" id="ARBA00022630"/>
    </source>
</evidence>
<dbReference type="SUPFAM" id="SSF51905">
    <property type="entry name" value="FAD/NAD(P)-binding domain"/>
    <property type="match status" value="1"/>
</dbReference>
<accession>A0ABR3PVJ3</accession>
<evidence type="ECO:0000313" key="7">
    <source>
        <dbReference type="EMBL" id="KAL1406466.1"/>
    </source>
</evidence>
<dbReference type="Gene3D" id="3.50.50.60">
    <property type="entry name" value="FAD/NAD(P)-binding domain"/>
    <property type="match status" value="1"/>
</dbReference>
<reference evidence="7 8" key="1">
    <citation type="submission" date="2023-08" db="EMBL/GenBank/DDBJ databases">
        <title>Annotated Genome Sequence of Vanrija albida AlHP1.</title>
        <authorList>
            <person name="Herzog R."/>
        </authorList>
    </citation>
    <scope>NUCLEOTIDE SEQUENCE [LARGE SCALE GENOMIC DNA]</scope>
    <source>
        <strain evidence="7 8">AlHP1</strain>
    </source>
</reference>
<evidence type="ECO:0000256" key="2">
    <source>
        <dbReference type="ARBA" id="ARBA00022827"/>
    </source>
</evidence>
<dbReference type="Pfam" id="PF01494">
    <property type="entry name" value="FAD_binding_3"/>
    <property type="match status" value="1"/>
</dbReference>
<name>A0ABR3PVJ3_9TREE</name>
<dbReference type="InterPro" id="IPR036188">
    <property type="entry name" value="FAD/NAD-bd_sf"/>
</dbReference>
<evidence type="ECO:0000256" key="4">
    <source>
        <dbReference type="ARBA" id="ARBA00023033"/>
    </source>
</evidence>
<sequence>MSSSSSPDPLVTIVGAGPAGLTLARYLQLHDIPVRVYEAEAGPDARAQGGTLDLHSDTGVRALLETGLLERTVALMRSGDAEAMRILDKDGKVWHEETGARAMDAFVKGPLKEPTRPRNAYAGRPEIDRIDLRKLLLDSLEPGTVAWGHAVASASAPSKDEYALQFKNGASTTTPILVGADGTWSKVRPLLHAQRPEYSGLTMVDMEVPAAASTPALRAVTGPGAAMILGERQGILAQNNSGGRTKVYAAFMVPEDWAEANPLPEGEARRAWVGKHYDGWAGAAELLAHVSVDDVTPRKIYQFATDITWESELTGATVIGDAAHVMSPFAGEGVNQAMADAADLGAALVAVLRPTVNASLAPFPLSLLPGWALPSPPGEAAAPPRIGSRAALHAALRKFERRMMDRARPQMVGSKENLEIAFGPNGAQAFARMMFMFPFLIARDIALAPLYWLIGKRA</sequence>
<keyword evidence="4" id="KW-0503">Monooxygenase</keyword>
<dbReference type="RefSeq" id="XP_069206410.1">
    <property type="nucleotide sequence ID" value="XM_069356569.1"/>
</dbReference>
<protein>
    <recommendedName>
        <fullName evidence="6">FAD-binding domain-containing protein</fullName>
    </recommendedName>
</protein>
<dbReference type="GeneID" id="95989208"/>
<keyword evidence="5" id="KW-0472">Membrane</keyword>
<evidence type="ECO:0000256" key="5">
    <source>
        <dbReference type="SAM" id="Phobius"/>
    </source>
</evidence>
<gene>
    <name evidence="7" type="ORF">Q8F55_008165</name>
</gene>
<organism evidence="7 8">
    <name type="scientific">Vanrija albida</name>
    <dbReference type="NCBI Taxonomy" id="181172"/>
    <lineage>
        <taxon>Eukaryota</taxon>
        <taxon>Fungi</taxon>
        <taxon>Dikarya</taxon>
        <taxon>Basidiomycota</taxon>
        <taxon>Agaricomycotina</taxon>
        <taxon>Tremellomycetes</taxon>
        <taxon>Trichosporonales</taxon>
        <taxon>Trichosporonaceae</taxon>
        <taxon>Vanrija</taxon>
    </lineage>
</organism>
<keyword evidence="2" id="KW-0274">FAD</keyword>
<feature type="transmembrane region" description="Helical" evidence="5">
    <location>
        <begin position="433"/>
        <end position="454"/>
    </location>
</feature>